<evidence type="ECO:0000313" key="5">
    <source>
        <dbReference type="Proteomes" id="UP001370490"/>
    </source>
</evidence>
<feature type="repeat" description="PPR" evidence="3">
    <location>
        <begin position="236"/>
        <end position="270"/>
    </location>
</feature>
<reference evidence="4 5" key="1">
    <citation type="submission" date="2023-12" db="EMBL/GenBank/DDBJ databases">
        <title>A high-quality genome assembly for Dillenia turbinata (Dilleniales).</title>
        <authorList>
            <person name="Chanderbali A."/>
        </authorList>
    </citation>
    <scope>NUCLEOTIDE SEQUENCE [LARGE SCALE GENOMIC DNA]</scope>
    <source>
        <strain evidence="4">LSX21</strain>
        <tissue evidence="4">Leaf</tissue>
    </source>
</reference>
<feature type="repeat" description="PPR" evidence="3">
    <location>
        <begin position="378"/>
        <end position="412"/>
    </location>
</feature>
<dbReference type="AlphaFoldDB" id="A0AAN8YY24"/>
<comment type="similarity">
    <text evidence="1">Belongs to the PPR family. P subfamily.</text>
</comment>
<keyword evidence="2" id="KW-0677">Repeat</keyword>
<organism evidence="4 5">
    <name type="scientific">Dillenia turbinata</name>
    <dbReference type="NCBI Taxonomy" id="194707"/>
    <lineage>
        <taxon>Eukaryota</taxon>
        <taxon>Viridiplantae</taxon>
        <taxon>Streptophyta</taxon>
        <taxon>Embryophyta</taxon>
        <taxon>Tracheophyta</taxon>
        <taxon>Spermatophyta</taxon>
        <taxon>Magnoliopsida</taxon>
        <taxon>eudicotyledons</taxon>
        <taxon>Gunneridae</taxon>
        <taxon>Pentapetalae</taxon>
        <taxon>Dilleniales</taxon>
        <taxon>Dilleniaceae</taxon>
        <taxon>Dillenia</taxon>
    </lineage>
</organism>
<feature type="repeat" description="PPR" evidence="3">
    <location>
        <begin position="483"/>
        <end position="513"/>
    </location>
</feature>
<evidence type="ECO:0000313" key="4">
    <source>
        <dbReference type="EMBL" id="KAK6917341.1"/>
    </source>
</evidence>
<feature type="repeat" description="PPR" evidence="3">
    <location>
        <begin position="517"/>
        <end position="551"/>
    </location>
</feature>
<protein>
    <submittedName>
        <fullName evidence="4">Pentatricopeptide repeat</fullName>
    </submittedName>
</protein>
<evidence type="ECO:0000256" key="3">
    <source>
        <dbReference type="PROSITE-ProRule" id="PRU00708"/>
    </source>
</evidence>
<feature type="repeat" description="PPR" evidence="3">
    <location>
        <begin position="343"/>
        <end position="377"/>
    </location>
</feature>
<keyword evidence="5" id="KW-1185">Reference proteome</keyword>
<dbReference type="InterPro" id="IPR011990">
    <property type="entry name" value="TPR-like_helical_dom_sf"/>
</dbReference>
<evidence type="ECO:0000256" key="1">
    <source>
        <dbReference type="ARBA" id="ARBA00007626"/>
    </source>
</evidence>
<dbReference type="NCBIfam" id="TIGR00756">
    <property type="entry name" value="PPR"/>
    <property type="match status" value="4"/>
</dbReference>
<dbReference type="Pfam" id="PF13041">
    <property type="entry name" value="PPR_2"/>
    <property type="match status" value="3"/>
</dbReference>
<accession>A0AAN8YY24</accession>
<sequence>MKTSSTSETSLIWRNKVRQTQLISQISTILLQRYNWGTVLSHNLSFSLLKLTPPLFLQILHKTQQNPNLSLSFFNWAQKNLGFVPDLKCHSKIIQILINSNISEPAKPLFENLVHTHQSSLVVDSLLEACRGKDSQSLIGGFILKWFSEKGFVLEGLEVLRKFGVFGYMPCISGINSLLCELEEKGETRLAWCVLGVILRHGVLLNQSSWSIIAKLHWKDGKREKIEEMINFCLCDSVMYNLVIESHSQKGDFEAAFKHLDEMCNKKLNPGFDTYSLILDGACKFGNSNVIQNVLCFMVEKKLLSKFPLDNYDFVIRKLCELRRTFAAEILFEKAIDERISLADVTYGCMLMALSKKGRVKEATKIYQGTVERGINVNKDCYSAFVNALCKEDPSEEVSKLLKDIVQRGLSACPSEMSLYIARQCQMRKWREAESLLDVVLEKGFLPNFFCCRLLVEHYCSSRQISSAVALHEKLEKLEGTLDAVTYNAILKGLIAERKIEEAVKVFDFMKRQNLVSSYSFRVIIKGLCQEKELRKAMKLHDEMLKMGLKPDTATYKRLIAGFS</sequence>
<dbReference type="InterPro" id="IPR002885">
    <property type="entry name" value="PPR_rpt"/>
</dbReference>
<proteinExistence type="inferred from homology"/>
<dbReference type="Gene3D" id="1.25.40.10">
    <property type="entry name" value="Tetratricopeptide repeat domain"/>
    <property type="match status" value="4"/>
</dbReference>
<name>A0AAN8YY24_9MAGN</name>
<evidence type="ECO:0000256" key="2">
    <source>
        <dbReference type="ARBA" id="ARBA00022737"/>
    </source>
</evidence>
<dbReference type="SUPFAM" id="SSF81901">
    <property type="entry name" value="HCP-like"/>
    <property type="match status" value="1"/>
</dbReference>
<dbReference type="EMBL" id="JBAMMX010000023">
    <property type="protein sequence ID" value="KAK6917341.1"/>
    <property type="molecule type" value="Genomic_DNA"/>
</dbReference>
<dbReference type="PROSITE" id="PS51375">
    <property type="entry name" value="PPR"/>
    <property type="match status" value="5"/>
</dbReference>
<dbReference type="PANTHER" id="PTHR47941">
    <property type="entry name" value="PENTATRICOPEPTIDE REPEAT-CONTAINING PROTEIN 3, MITOCHONDRIAL"/>
    <property type="match status" value="1"/>
</dbReference>
<gene>
    <name evidence="4" type="ORF">RJ641_018092</name>
</gene>
<comment type="caution">
    <text evidence="4">The sequence shown here is derived from an EMBL/GenBank/DDBJ whole genome shotgun (WGS) entry which is preliminary data.</text>
</comment>
<dbReference type="Proteomes" id="UP001370490">
    <property type="component" value="Unassembled WGS sequence"/>
</dbReference>